<organism evidence="2 3">
    <name type="scientific">Lactiplantibacillus argentoratensis</name>
    <dbReference type="NCBI Taxonomy" id="271881"/>
    <lineage>
        <taxon>Bacteria</taxon>
        <taxon>Bacillati</taxon>
        <taxon>Bacillota</taxon>
        <taxon>Bacilli</taxon>
        <taxon>Lactobacillales</taxon>
        <taxon>Lactobacillaceae</taxon>
        <taxon>Lactiplantibacillus</taxon>
    </lineage>
</organism>
<keyword evidence="1" id="KW-1133">Transmembrane helix</keyword>
<keyword evidence="1" id="KW-0472">Membrane</keyword>
<feature type="transmembrane region" description="Helical" evidence="1">
    <location>
        <begin position="101"/>
        <end position="126"/>
    </location>
</feature>
<name>A0AAN1UHA8_9LACO</name>
<dbReference type="Proteomes" id="UP000281644">
    <property type="component" value="Chromosome"/>
</dbReference>
<proteinExistence type="predicted"/>
<evidence type="ECO:0000256" key="1">
    <source>
        <dbReference type="SAM" id="Phobius"/>
    </source>
</evidence>
<keyword evidence="1" id="KW-0812">Transmembrane</keyword>
<accession>A0AAN1UHA8</accession>
<dbReference type="KEGG" id="larg:LPA65_01810"/>
<dbReference type="RefSeq" id="WP_054398074.1">
    <property type="nucleotide sequence ID" value="NZ_BJZD01000063.1"/>
</dbReference>
<dbReference type="EMBL" id="CP032751">
    <property type="protein sequence ID" value="AYJ34588.1"/>
    <property type="molecule type" value="Genomic_DNA"/>
</dbReference>
<gene>
    <name evidence="2" type="ORF">LPA65_01810</name>
</gene>
<feature type="transmembrane region" description="Helical" evidence="1">
    <location>
        <begin position="70"/>
        <end position="95"/>
    </location>
</feature>
<feature type="transmembrane region" description="Helical" evidence="1">
    <location>
        <begin position="31"/>
        <end position="49"/>
    </location>
</feature>
<sequence length="128" mass="14795">MKEKLVSLFFGGLFLVFAGFAVKDWPEVYQVSKNLLLALSFLTLAYLIFQDERTHVNQKESSVKGKKYAADHLTLIFVEWFSFVLFISFQIIYQFFNHNGIIGLISLIGLFYWSLINVYGIIIGIVNR</sequence>
<protein>
    <submittedName>
        <fullName evidence="2">Uncharacterized protein</fullName>
    </submittedName>
</protein>
<reference evidence="2 3" key="1">
    <citation type="submission" date="2018-10" db="EMBL/GenBank/DDBJ databases">
        <title>Genome sequencing of Lactobacillus species.</title>
        <authorList>
            <person name="Baek C."/>
            <person name="Yi H."/>
        </authorList>
    </citation>
    <scope>NUCLEOTIDE SEQUENCE [LARGE SCALE GENOMIC DNA]</scope>
    <source>
        <strain evidence="2 3">DSM 16365</strain>
    </source>
</reference>
<evidence type="ECO:0000313" key="2">
    <source>
        <dbReference type="EMBL" id="AYJ34588.1"/>
    </source>
</evidence>
<dbReference type="AlphaFoldDB" id="A0AAN1UHA8"/>
<evidence type="ECO:0000313" key="3">
    <source>
        <dbReference type="Proteomes" id="UP000281644"/>
    </source>
</evidence>